<evidence type="ECO:0000256" key="6">
    <source>
        <dbReference type="PROSITE-ProRule" id="PRU00169"/>
    </source>
</evidence>
<accession>A0A840MVK7</accession>
<dbReference type="InterPro" id="IPR039420">
    <property type="entry name" value="WalR-like"/>
</dbReference>
<keyword evidence="10" id="KW-1185">Reference proteome</keyword>
<evidence type="ECO:0000313" key="9">
    <source>
        <dbReference type="EMBL" id="MBB5020366.1"/>
    </source>
</evidence>
<feature type="region of interest" description="Disordered" evidence="7">
    <location>
        <begin position="1"/>
        <end position="20"/>
    </location>
</feature>
<dbReference type="InterPro" id="IPR011006">
    <property type="entry name" value="CheY-like_superfamily"/>
</dbReference>
<dbReference type="Proteomes" id="UP000575898">
    <property type="component" value="Unassembled WGS sequence"/>
</dbReference>
<dbReference type="Gene3D" id="3.40.50.2300">
    <property type="match status" value="1"/>
</dbReference>
<feature type="modified residue" description="4-aspartylphosphate" evidence="6">
    <location>
        <position position="74"/>
    </location>
</feature>
<keyword evidence="1 6" id="KW-0597">Phosphoprotein</keyword>
<dbReference type="GO" id="GO:0000156">
    <property type="term" value="F:phosphorelay response regulator activity"/>
    <property type="evidence" value="ECO:0007669"/>
    <property type="project" value="TreeGrafter"/>
</dbReference>
<dbReference type="SMART" id="SM00448">
    <property type="entry name" value="REC"/>
    <property type="match status" value="1"/>
</dbReference>
<dbReference type="GO" id="GO:0006355">
    <property type="term" value="P:regulation of DNA-templated transcription"/>
    <property type="evidence" value="ECO:0007669"/>
    <property type="project" value="TreeGrafter"/>
</dbReference>
<evidence type="ECO:0000256" key="5">
    <source>
        <dbReference type="ARBA" id="ARBA00023163"/>
    </source>
</evidence>
<comment type="caution">
    <text evidence="9">The sequence shown here is derived from an EMBL/GenBank/DDBJ whole genome shotgun (WGS) entry which is preliminary data.</text>
</comment>
<dbReference type="InterPro" id="IPR001789">
    <property type="entry name" value="Sig_transdc_resp-reg_receiver"/>
</dbReference>
<keyword evidence="3" id="KW-0805">Transcription regulation</keyword>
<sequence length="410" mass="46402">MSSDDLDFFQPNTQPDSNKHPHAQMKVFIVDDDAILRELLAEALVDDYKVYCFECGEECLNQMRQLQPDIVLLDLHLPDIDGLELCRQIRRHHQAAELPVIFVSGDDSMDAKLAGYEAGAQDFLLKPVSNAELLHKVGVMATIVHDQRDLRERAGFAQQTAFTAMNGISDLGIILEFMRVSFACRTVEEVGQAILNTLSQWALQGALQIRHGAQELNMGSESPNSPLEASVLNHARSMGRIFQFKRYIVFNYGDLTLMITNMPLDDTDYCGRIRDNIAILAEGAEARLLSITSDEIRVRQSSGIDSTLQQLELSLEEIRHAYAAEKLRQTELIMHMHRDFSNMLVCFGLTDEQENNLMHQVAMYLHALQDNENLSNWLIQELQQSSSQLRQLAASGNHLIRPLNEPRNLQ</sequence>
<dbReference type="RefSeq" id="WP_184041766.1">
    <property type="nucleotide sequence ID" value="NZ_JACHHY010000032.1"/>
</dbReference>
<dbReference type="EMBL" id="JACHHY010000032">
    <property type="protein sequence ID" value="MBB5020366.1"/>
    <property type="molecule type" value="Genomic_DNA"/>
</dbReference>
<dbReference type="GO" id="GO:0000976">
    <property type="term" value="F:transcription cis-regulatory region binding"/>
    <property type="evidence" value="ECO:0007669"/>
    <property type="project" value="TreeGrafter"/>
</dbReference>
<proteinExistence type="predicted"/>
<dbReference type="GO" id="GO:0032993">
    <property type="term" value="C:protein-DNA complex"/>
    <property type="evidence" value="ECO:0007669"/>
    <property type="project" value="TreeGrafter"/>
</dbReference>
<protein>
    <submittedName>
        <fullName evidence="9">DNA-binding response OmpR family regulator</fullName>
    </submittedName>
</protein>
<evidence type="ECO:0000256" key="1">
    <source>
        <dbReference type="ARBA" id="ARBA00022553"/>
    </source>
</evidence>
<dbReference type="PROSITE" id="PS50110">
    <property type="entry name" value="RESPONSE_REGULATORY"/>
    <property type="match status" value="1"/>
</dbReference>
<reference evidence="9 10" key="1">
    <citation type="submission" date="2020-08" db="EMBL/GenBank/DDBJ databases">
        <title>Genomic Encyclopedia of Type Strains, Phase IV (KMG-IV): sequencing the most valuable type-strain genomes for metagenomic binning, comparative biology and taxonomic classification.</title>
        <authorList>
            <person name="Goeker M."/>
        </authorList>
    </citation>
    <scope>NUCLEOTIDE SEQUENCE [LARGE SCALE GENOMIC DNA]</scope>
    <source>
        <strain evidence="9 10">DSM 27165</strain>
    </source>
</reference>
<dbReference type="CDD" id="cd00156">
    <property type="entry name" value="REC"/>
    <property type="match status" value="1"/>
</dbReference>
<gene>
    <name evidence="9" type="ORF">HNQ59_003685</name>
</gene>
<evidence type="ECO:0000256" key="2">
    <source>
        <dbReference type="ARBA" id="ARBA00023012"/>
    </source>
</evidence>
<name>A0A840MVK7_9PROT</name>
<dbReference type="PANTHER" id="PTHR48111:SF1">
    <property type="entry name" value="TWO-COMPONENT RESPONSE REGULATOR ORR33"/>
    <property type="match status" value="1"/>
</dbReference>
<evidence type="ECO:0000259" key="8">
    <source>
        <dbReference type="PROSITE" id="PS50110"/>
    </source>
</evidence>
<dbReference type="AlphaFoldDB" id="A0A840MVK7"/>
<feature type="domain" description="Response regulatory" evidence="8">
    <location>
        <begin position="26"/>
        <end position="141"/>
    </location>
</feature>
<dbReference type="PANTHER" id="PTHR48111">
    <property type="entry name" value="REGULATOR OF RPOS"/>
    <property type="match status" value="1"/>
</dbReference>
<keyword evidence="2" id="KW-0902">Two-component regulatory system</keyword>
<evidence type="ECO:0000256" key="4">
    <source>
        <dbReference type="ARBA" id="ARBA00023125"/>
    </source>
</evidence>
<dbReference type="Pfam" id="PF00072">
    <property type="entry name" value="Response_reg"/>
    <property type="match status" value="1"/>
</dbReference>
<organism evidence="9 10">
    <name type="scientific">Chitinivorax tropicus</name>
    <dbReference type="NCBI Taxonomy" id="714531"/>
    <lineage>
        <taxon>Bacteria</taxon>
        <taxon>Pseudomonadati</taxon>
        <taxon>Pseudomonadota</taxon>
        <taxon>Betaproteobacteria</taxon>
        <taxon>Chitinivorax</taxon>
    </lineage>
</organism>
<keyword evidence="4 9" id="KW-0238">DNA-binding</keyword>
<dbReference type="GO" id="GO:0005829">
    <property type="term" value="C:cytosol"/>
    <property type="evidence" value="ECO:0007669"/>
    <property type="project" value="TreeGrafter"/>
</dbReference>
<keyword evidence="5" id="KW-0804">Transcription</keyword>
<evidence type="ECO:0000256" key="3">
    <source>
        <dbReference type="ARBA" id="ARBA00023015"/>
    </source>
</evidence>
<evidence type="ECO:0000313" key="10">
    <source>
        <dbReference type="Proteomes" id="UP000575898"/>
    </source>
</evidence>
<dbReference type="SUPFAM" id="SSF52172">
    <property type="entry name" value="CheY-like"/>
    <property type="match status" value="1"/>
</dbReference>
<evidence type="ECO:0000256" key="7">
    <source>
        <dbReference type="SAM" id="MobiDB-lite"/>
    </source>
</evidence>